<dbReference type="Gene3D" id="2.60.120.260">
    <property type="entry name" value="Galactose-binding domain-like"/>
    <property type="match status" value="1"/>
</dbReference>
<dbReference type="SUPFAM" id="SSF49785">
    <property type="entry name" value="Galactose-binding domain-like"/>
    <property type="match status" value="1"/>
</dbReference>
<keyword evidence="1 4" id="KW-0378">Hydrolase</keyword>
<dbReference type="SUPFAM" id="SSF53474">
    <property type="entry name" value="alpha/beta-Hydrolases"/>
    <property type="match status" value="1"/>
</dbReference>
<name>A0AAP2D8U4_9BACT</name>
<reference evidence="4 5" key="1">
    <citation type="submission" date="2021-05" db="EMBL/GenBank/DDBJ databases">
        <title>A Polyphasic approach of four new species of the genus Ohtaekwangia: Ohtaekwangia histidinii sp. nov., Ohtaekwangia cretensis sp. nov., Ohtaekwangia indiensis sp. nov., Ohtaekwangia reichenbachii sp. nov. from diverse environment.</title>
        <authorList>
            <person name="Octaviana S."/>
        </authorList>
    </citation>
    <scope>NUCLEOTIDE SEQUENCE [LARGE SCALE GENOMIC DNA]</scope>
    <source>
        <strain evidence="4 5">PWU37</strain>
    </source>
</reference>
<dbReference type="Gene3D" id="1.10.3020.10">
    <property type="entry name" value="alpha-amino acid ester hydrolase ( Helical cap domain)"/>
    <property type="match status" value="1"/>
</dbReference>
<evidence type="ECO:0000256" key="1">
    <source>
        <dbReference type="ARBA" id="ARBA00022801"/>
    </source>
</evidence>
<gene>
    <name evidence="4" type="ORF">KK078_12380</name>
</gene>
<dbReference type="SMART" id="SM00939">
    <property type="entry name" value="PepX_C"/>
    <property type="match status" value="1"/>
</dbReference>
<feature type="domain" description="Xaa-Pro dipeptidyl-peptidase C-terminal" evidence="3">
    <location>
        <begin position="340"/>
        <end position="588"/>
    </location>
</feature>
<evidence type="ECO:0000313" key="5">
    <source>
        <dbReference type="Proteomes" id="UP001319180"/>
    </source>
</evidence>
<accession>A0AAP2D8U4</accession>
<evidence type="ECO:0000313" key="4">
    <source>
        <dbReference type="EMBL" id="MBT1687359.1"/>
    </source>
</evidence>
<dbReference type="InterPro" id="IPR005674">
    <property type="entry name" value="CocE/Ser_esterase"/>
</dbReference>
<dbReference type="InterPro" id="IPR000383">
    <property type="entry name" value="Xaa-Pro-like_dom"/>
</dbReference>
<dbReference type="EMBL" id="JAHESC010000016">
    <property type="protein sequence ID" value="MBT1687359.1"/>
    <property type="molecule type" value="Genomic_DNA"/>
</dbReference>
<dbReference type="InterPro" id="IPR029058">
    <property type="entry name" value="AB_hydrolase_fold"/>
</dbReference>
<dbReference type="Pfam" id="PF08530">
    <property type="entry name" value="PepX_C"/>
    <property type="match status" value="1"/>
</dbReference>
<dbReference type="InterPro" id="IPR013736">
    <property type="entry name" value="Xaa-Pro_dipept_C"/>
</dbReference>
<dbReference type="Pfam" id="PF02129">
    <property type="entry name" value="Peptidase_S15"/>
    <property type="match status" value="1"/>
</dbReference>
<comment type="caution">
    <text evidence="4">The sequence shown here is derived from an EMBL/GenBank/DDBJ whole genome shotgun (WGS) entry which is preliminary data.</text>
</comment>
<dbReference type="AlphaFoldDB" id="A0AAP2D8U4"/>
<dbReference type="InterPro" id="IPR008979">
    <property type="entry name" value="Galactose-bd-like_sf"/>
</dbReference>
<proteinExistence type="predicted"/>
<dbReference type="RefSeq" id="WP_254090590.1">
    <property type="nucleotide sequence ID" value="NZ_JAHESC010000016.1"/>
</dbReference>
<keyword evidence="5" id="KW-1185">Reference proteome</keyword>
<dbReference type="Proteomes" id="UP001319180">
    <property type="component" value="Unassembled WGS sequence"/>
</dbReference>
<sequence>MNRDYNRKERPTEALRRYSFLFFLLSFTGVASGQQRPYQVIENVRIKLGDGTQLAGHVSIPTSERVPVVLMFNCYARPEDVKTNTSIFQLAANQGYAFAMIYTRGAGKSEGAKKPFVHDGRDAYEVIDWLSKQPWCNGEVAMGGGSYLGFTQWAAMKTPHPALKTIIPMVAAAPGKDFPILNGIPMNYALRWLSFIDGAYCDDSSFDNSAMWRSVYNTHYRSGLAATKLDSVAGKQNANYQEWLRHPTFDSYWSSQYPSTDREFSNITVPILTITGYFDSDQRGAFYYYNMHVKNRPDNRHYLLIGPYDHFTAQTGRHFSRYHYYTFDSTAYVNKTMLNVDWYNHVLKGSPLPKLLKDKVNVYVIGDGWRHSPSLAAMAHDTLAFYMSGHALSGASKDVSALSLDIDPTQLVDTIQNDYTHRGVMPFSDEFPIAAGGNENYLNQTPQLVFDSPRFDKAFDLIGSPVADLYLSVEGIYDADVELRYYEVTAEGKSYPLSFVGQRLSVAGDRIELLKEGRVMRFMLDNSFFMAKRIARGSKIRAVLRPINEAATQKNYSSRKHKFMETLRDSRKGKLKVHSGGSRGSRIYFPGAHPAQ</sequence>
<dbReference type="GO" id="GO:0008239">
    <property type="term" value="F:dipeptidyl-peptidase activity"/>
    <property type="evidence" value="ECO:0007669"/>
    <property type="project" value="InterPro"/>
</dbReference>
<evidence type="ECO:0000259" key="3">
    <source>
        <dbReference type="SMART" id="SM00939"/>
    </source>
</evidence>
<dbReference type="Gene3D" id="3.40.50.1820">
    <property type="entry name" value="alpha/beta hydrolase"/>
    <property type="match status" value="1"/>
</dbReference>
<organism evidence="4 5">
    <name type="scientific">Dawidia soli</name>
    <dbReference type="NCBI Taxonomy" id="2782352"/>
    <lineage>
        <taxon>Bacteria</taxon>
        <taxon>Pseudomonadati</taxon>
        <taxon>Bacteroidota</taxon>
        <taxon>Cytophagia</taxon>
        <taxon>Cytophagales</taxon>
        <taxon>Chryseotaleaceae</taxon>
        <taxon>Dawidia</taxon>
    </lineage>
</organism>
<dbReference type="NCBIfam" id="TIGR00976">
    <property type="entry name" value="CocE_NonD"/>
    <property type="match status" value="1"/>
</dbReference>
<protein>
    <submittedName>
        <fullName evidence="4">CocE/NonD family hydrolase</fullName>
    </submittedName>
</protein>
<evidence type="ECO:0000256" key="2">
    <source>
        <dbReference type="SAM" id="MobiDB-lite"/>
    </source>
</evidence>
<feature type="region of interest" description="Disordered" evidence="2">
    <location>
        <begin position="574"/>
        <end position="596"/>
    </location>
</feature>